<evidence type="ECO:0000313" key="4">
    <source>
        <dbReference type="Proteomes" id="UP000190774"/>
    </source>
</evidence>
<feature type="coiled-coil region" evidence="1">
    <location>
        <begin position="158"/>
        <end position="185"/>
    </location>
</feature>
<protein>
    <submittedName>
        <fullName evidence="3">Uncharacterized protein</fullName>
    </submittedName>
</protein>
<proteinExistence type="predicted"/>
<dbReference type="Proteomes" id="UP000190774">
    <property type="component" value="Unassembled WGS sequence"/>
</dbReference>
<reference evidence="4" key="1">
    <citation type="submission" date="2017-02" db="EMBL/GenBank/DDBJ databases">
        <authorList>
            <person name="Varghese N."/>
            <person name="Submissions S."/>
        </authorList>
    </citation>
    <scope>NUCLEOTIDE SEQUENCE [LARGE SCALE GENOMIC DNA]</scope>
    <source>
        <strain evidence="4">ATCC 700200</strain>
    </source>
</reference>
<keyword evidence="1" id="KW-0175">Coiled coil</keyword>
<accession>A0A1T4XIP1</accession>
<dbReference type="AlphaFoldDB" id="A0A1T4XIP1"/>
<dbReference type="STRING" id="48467.SAMN02745166_01515"/>
<evidence type="ECO:0000256" key="1">
    <source>
        <dbReference type="SAM" id="Coils"/>
    </source>
</evidence>
<dbReference type="EMBL" id="FUYE01000004">
    <property type="protein sequence ID" value="SKA88965.1"/>
    <property type="molecule type" value="Genomic_DNA"/>
</dbReference>
<evidence type="ECO:0000256" key="2">
    <source>
        <dbReference type="SAM" id="MobiDB-lite"/>
    </source>
</evidence>
<gene>
    <name evidence="3" type="ORF">SAMN02745166_01515</name>
</gene>
<organism evidence="3 4">
    <name type="scientific">Prosthecobacter debontii</name>
    <dbReference type="NCBI Taxonomy" id="48467"/>
    <lineage>
        <taxon>Bacteria</taxon>
        <taxon>Pseudomonadati</taxon>
        <taxon>Verrucomicrobiota</taxon>
        <taxon>Verrucomicrobiia</taxon>
        <taxon>Verrucomicrobiales</taxon>
        <taxon>Verrucomicrobiaceae</taxon>
        <taxon>Prosthecobacter</taxon>
    </lineage>
</organism>
<feature type="region of interest" description="Disordered" evidence="2">
    <location>
        <begin position="30"/>
        <end position="62"/>
    </location>
</feature>
<keyword evidence="4" id="KW-1185">Reference proteome</keyword>
<evidence type="ECO:0000313" key="3">
    <source>
        <dbReference type="EMBL" id="SKA88965.1"/>
    </source>
</evidence>
<sequence>MAIDPARLPVRCFNALALKHNPPRAALLETGTARNKSGGPSAGPFPYTTMSNNTTPPAKDIRKGHDKIRDHFLKTLDMLEGSSSDPYIVHAAKPWRQFIESFGKRPLFLNPFIEARALQLDTVLDLLPGHGLAEVAVEKIIEDFMSGDFGYLTEGWDLDDEEASVEALKQIVAEWKAEDEALNQTEEVAA</sequence>
<name>A0A1T4XIP1_9BACT</name>